<accession>A0AAN7YE13</accession>
<dbReference type="EMBL" id="JAVRRL010000065">
    <property type="protein sequence ID" value="KAK5109386.1"/>
    <property type="molecule type" value="Genomic_DNA"/>
</dbReference>
<sequence length="584" mass="65738">MLCESCQSIKLAKGKANEQTYLHLPNRRALVESATAGCNGCRFFESMLDRYRLFHEQSQCPSAPSDANPIVLTSSTDEQGCFDEVHSEARDSRVTGREISRDVGTGDGLAWIRSQLAECASSEDHAMLCSRGETALPLRVIDVSATAEDSGVRLIINQGGHLTGRYAALSWRWELQRPLVTTKATLKEYQEHIPYQNLPRAFKDGCSDSALSRRQSLRSTQLSGANAPIWLRGTEDENLERFEGGPAPDKNYRRSVWQTIGQSSTLGTRAWCYQEQLLAQRAVIFSPCQLMFQCRSIVRIESSTWTDPLTLSGIEPAEHHDREALWAQWKYILRRYSSLDLTFGADKLIALAGIAKRAGQLLRDEYIAGIWKSAIVELLAWRVEDNFKNPPEHYRAPSWSWAAHDSPLAPIQENKREPHGRDMALLDHNVGTTTGDPFAPVTHAWLKVRGYCVEITNRPGFYDGLWTFHRSDPADPRRWKDVAVFADKWDLVPLHTYVSDDTLDKAVLTSAEDGGNGAAAKFLVMQLCRRVMTGWGAPRPMEIWCLVLQGVEGKESTYRRVGMASVDRRVDLREAWTEDLLVLV</sequence>
<gene>
    <name evidence="1" type="ORF">LTR62_007052</name>
</gene>
<dbReference type="Proteomes" id="UP001310890">
    <property type="component" value="Unassembled WGS sequence"/>
</dbReference>
<comment type="caution">
    <text evidence="1">The sequence shown here is derived from an EMBL/GenBank/DDBJ whole genome shotgun (WGS) entry which is preliminary data.</text>
</comment>
<name>A0AAN7YE13_9PEZI</name>
<dbReference type="PANTHER" id="PTHR33112:SF9">
    <property type="entry name" value="HETEROKARYON INCOMPATIBILITY DOMAIN-CONTAINING PROTEIN"/>
    <property type="match status" value="1"/>
</dbReference>
<reference evidence="1" key="1">
    <citation type="submission" date="2023-08" db="EMBL/GenBank/DDBJ databases">
        <title>Black Yeasts Isolated from many extreme environments.</title>
        <authorList>
            <person name="Coleine C."/>
            <person name="Stajich J.E."/>
            <person name="Selbmann L."/>
        </authorList>
    </citation>
    <scope>NUCLEOTIDE SEQUENCE</scope>
    <source>
        <strain evidence="1">CCFEE 5401</strain>
    </source>
</reference>
<protein>
    <recommendedName>
        <fullName evidence="3">Heterokaryon incompatibility domain-containing protein</fullName>
    </recommendedName>
</protein>
<dbReference type="PANTHER" id="PTHR33112">
    <property type="entry name" value="DOMAIN PROTEIN, PUTATIVE-RELATED"/>
    <property type="match status" value="1"/>
</dbReference>
<evidence type="ECO:0000313" key="2">
    <source>
        <dbReference type="Proteomes" id="UP001310890"/>
    </source>
</evidence>
<organism evidence="1 2">
    <name type="scientific">Meristemomyces frigidus</name>
    <dbReference type="NCBI Taxonomy" id="1508187"/>
    <lineage>
        <taxon>Eukaryota</taxon>
        <taxon>Fungi</taxon>
        <taxon>Dikarya</taxon>
        <taxon>Ascomycota</taxon>
        <taxon>Pezizomycotina</taxon>
        <taxon>Dothideomycetes</taxon>
        <taxon>Dothideomycetidae</taxon>
        <taxon>Mycosphaerellales</taxon>
        <taxon>Teratosphaeriaceae</taxon>
        <taxon>Meristemomyces</taxon>
    </lineage>
</organism>
<evidence type="ECO:0000313" key="1">
    <source>
        <dbReference type="EMBL" id="KAK5109386.1"/>
    </source>
</evidence>
<dbReference type="AlphaFoldDB" id="A0AAN7YE13"/>
<evidence type="ECO:0008006" key="3">
    <source>
        <dbReference type="Google" id="ProtNLM"/>
    </source>
</evidence>
<proteinExistence type="predicted"/>